<name>A0A098RZF3_9BACT</name>
<reference evidence="3 4" key="1">
    <citation type="journal article" date="2014" name="Int. J. Syst. Evol. Microbiol.">
        <title>Phaeodactylibacter xiamenensis gen. nov., sp. nov., a member of the family Saprospiraceae isolated from the marine alga Phaeodactylum tricornutum.</title>
        <authorList>
            <person name="Chen Z.Jr."/>
            <person name="Lei X."/>
            <person name="Lai Q."/>
            <person name="Li Y."/>
            <person name="Zhang B."/>
            <person name="Zhang J."/>
            <person name="Zhang H."/>
            <person name="Yang L."/>
            <person name="Zheng W."/>
            <person name="Tian Y."/>
            <person name="Yu Z."/>
            <person name="Xu H.Jr."/>
            <person name="Zheng T."/>
        </authorList>
    </citation>
    <scope>NUCLEOTIDE SEQUENCE [LARGE SCALE GENOMIC DNA]</scope>
    <source>
        <strain evidence="3 4">KD52</strain>
    </source>
</reference>
<dbReference type="SUPFAM" id="SSF49265">
    <property type="entry name" value="Fibronectin type III"/>
    <property type="match status" value="2"/>
</dbReference>
<evidence type="ECO:0000259" key="2">
    <source>
        <dbReference type="PROSITE" id="PS50853"/>
    </source>
</evidence>
<gene>
    <name evidence="3" type="ORF">IX84_27320</name>
</gene>
<dbReference type="STRING" id="1524460.IX84_27320"/>
<feature type="domain" description="Fibronectin type-III" evidence="2">
    <location>
        <begin position="268"/>
        <end position="355"/>
    </location>
</feature>
<evidence type="ECO:0000313" key="3">
    <source>
        <dbReference type="EMBL" id="KGE85241.1"/>
    </source>
</evidence>
<organism evidence="3 4">
    <name type="scientific">Phaeodactylibacter xiamenensis</name>
    <dbReference type="NCBI Taxonomy" id="1524460"/>
    <lineage>
        <taxon>Bacteria</taxon>
        <taxon>Pseudomonadati</taxon>
        <taxon>Bacteroidota</taxon>
        <taxon>Saprospiria</taxon>
        <taxon>Saprospirales</taxon>
        <taxon>Haliscomenobacteraceae</taxon>
        <taxon>Phaeodactylibacter</taxon>
    </lineage>
</organism>
<dbReference type="Gene3D" id="2.60.40.10">
    <property type="entry name" value="Immunoglobulins"/>
    <property type="match status" value="6"/>
</dbReference>
<dbReference type="CDD" id="cd00063">
    <property type="entry name" value="FN3"/>
    <property type="match status" value="2"/>
</dbReference>
<dbReference type="EMBL" id="JPOS01000090">
    <property type="protein sequence ID" value="KGE85241.1"/>
    <property type="molecule type" value="Genomic_DNA"/>
</dbReference>
<feature type="domain" description="Fibronectin type-III" evidence="2">
    <location>
        <begin position="1158"/>
        <end position="1241"/>
    </location>
</feature>
<sequence>MDSLQKEVDAYVAQYFSGEVLAPQASVPVQVHIIRRTNGTGGLSISAWNNALNNLNSLYTGANLNFFECSPPNIINSNTYFDLNQSEEGALHSLHGVSNVLNIYIPGGDLISSSGGSLCGYAYFPFGGSPDLIVVKSSCMTSGNTFAHEIGHYFGLYHTHGKINCGSITDELVNGSNCSFAGDDVCDTSADPGLQGIDCDVWQVNTACQYTGTFVDANGQPFDPDPTNIMSYSRKQCRDFLSNGQLGRASFYQSNYRNNLNCQVLCGPPTGLEETNSGYAFISLDWDAVPGATGYQTRYRTLGNTSWTEGLVFSTPGVTWGNIPPCSTYEFQVRADCGSGLGDYSSSLIASTDGCGDNYCYSYGISWDNWIEGVSMANLNNSSGNGFGYTNYTNLSATVDRGETYSITLDPERDNNVSTVYWRVWIDFNQDGDFADAGEQVVSTSGSGFAPVTVSLDIPSSASLGTTRMRVAMNPNVYPGYCATGNERDVEDYSVNIQGFNCTPPTGLTTSSVGYSHFQLSANLVQGADLYQSRVRASGSTSWTVGSWFTNPANIVWANAQPCTTYEVQIRSDCDGIFSDYSSSHLFTTAGCGDDYCYSYGFSWDQWIDGVIFSNLNNSSGNGYGYTNFTNLSAAVEQGGSYNIGLNAETDVSATTVYWRVWIDLNNDGDFNDSGEQVLSVTGNSNGLASGNIDIPASASLGTTRMRIAMSPNGYPSICGTGGNLDVEDYGLTISAPPCPLPDNFNIQSTGVSHVVLDWDNVTEASSYTTRRRKQGTTTWEDGNSFASSSVIWGNCEPCTTYEFQVMTNCSNSNSNSGFSNTITATTQGCGDSYCYSYGLSWDHWISGVNVASIANASGNGYGYTDYTNISANLTKGDSYTLNLTADTDVVPSSVYWRVWVDFNNDNDFTDAGEQVFSATGLSNGITTGSVNMPSTAVTGTTRMRVAMGRDNYSLPCETGSSIDVEDYTVNILAPNFFLNVTPLNLSFSSIGGSSGISLSSNTSWTVTDNASWISVTPSSDTGNNTLTVDCNVYTGLVPRTAEITIATTDGLIVRQVQVTQQPADPLLEINPAVLNFGANGGSASVNVTSNQDWLVGTPGVSWFQVLTTGGTGNGAITVQCNPNPNHNSRSATVTLTGSSGGTATLSVTQQGSQICGTPQALSATLLKPTRATVSWEAVSGATAYSLEVRLLGNNSWEFFTVATTQVELAGFAPCEFYEFRVMANCGNTFSVPFTFQTEGCGPYCDSYGTRNLQILD</sequence>
<dbReference type="Pfam" id="PF20009">
    <property type="entry name" value="GEVED"/>
    <property type="match status" value="3"/>
</dbReference>
<proteinExistence type="inferred from homology"/>
<dbReference type="AlphaFoldDB" id="A0A098RZF3"/>
<evidence type="ECO:0000256" key="1">
    <source>
        <dbReference type="ARBA" id="ARBA00008721"/>
    </source>
</evidence>
<accession>A0A098RZF3</accession>
<dbReference type="InterPro" id="IPR013783">
    <property type="entry name" value="Ig-like_fold"/>
</dbReference>
<dbReference type="Pfam" id="PF19190">
    <property type="entry name" value="BACON_2"/>
    <property type="match status" value="2"/>
</dbReference>
<keyword evidence="4" id="KW-1185">Reference proteome</keyword>
<evidence type="ECO:0000313" key="4">
    <source>
        <dbReference type="Proteomes" id="UP000029736"/>
    </source>
</evidence>
<dbReference type="CDD" id="cd14948">
    <property type="entry name" value="BACON"/>
    <property type="match status" value="2"/>
</dbReference>
<protein>
    <recommendedName>
        <fullName evidence="2">Fibronectin type-III domain-containing protein</fullName>
    </recommendedName>
</protein>
<dbReference type="InterPro" id="IPR045474">
    <property type="entry name" value="GEVED"/>
</dbReference>
<dbReference type="PROSITE" id="PS50853">
    <property type="entry name" value="FN3"/>
    <property type="match status" value="3"/>
</dbReference>
<dbReference type="SUPFAM" id="SSF55486">
    <property type="entry name" value="Metalloproteases ('zincins'), catalytic domain"/>
    <property type="match status" value="1"/>
</dbReference>
<dbReference type="InterPro" id="IPR024361">
    <property type="entry name" value="BACON"/>
</dbReference>
<dbReference type="InterPro" id="IPR003961">
    <property type="entry name" value="FN3_dom"/>
</dbReference>
<dbReference type="SMART" id="SM00060">
    <property type="entry name" value="FN3"/>
    <property type="match status" value="3"/>
</dbReference>
<dbReference type="PANTHER" id="PTHR47466">
    <property type="match status" value="1"/>
</dbReference>
<dbReference type="InterPro" id="IPR036116">
    <property type="entry name" value="FN3_sf"/>
</dbReference>
<dbReference type="PANTHER" id="PTHR47466:SF1">
    <property type="entry name" value="METALLOPROTEASE MEP1 (AFU_ORTHOLOGUE AFUA_1G07730)-RELATED"/>
    <property type="match status" value="1"/>
</dbReference>
<comment type="caution">
    <text evidence="3">The sequence shown here is derived from an EMBL/GenBank/DDBJ whole genome shotgun (WGS) entry which is preliminary data.</text>
</comment>
<feature type="domain" description="Fibronectin type-III" evidence="2">
    <location>
        <begin position="741"/>
        <end position="830"/>
    </location>
</feature>
<dbReference type="InterPro" id="IPR024079">
    <property type="entry name" value="MetalloPept_cat_dom_sf"/>
</dbReference>
<dbReference type="GO" id="GO:0008237">
    <property type="term" value="F:metallopeptidase activity"/>
    <property type="evidence" value="ECO:0007669"/>
    <property type="project" value="InterPro"/>
</dbReference>
<comment type="similarity">
    <text evidence="1">Belongs to the peptidase M43B family.</text>
</comment>
<dbReference type="Gene3D" id="3.40.390.10">
    <property type="entry name" value="Collagenase (Catalytic Domain)"/>
    <property type="match status" value="1"/>
</dbReference>
<dbReference type="Proteomes" id="UP000029736">
    <property type="component" value="Unassembled WGS sequence"/>
</dbReference>